<sequence>MTKTGAKVTLLVQGVLIEGELLGGEEALRVVEALPQLGEVIVLKNVKLISGGLSRSLEVMCIPRANIGGCGIHGRGGDTLSTLRELEELDAMRQLGWSVRE</sequence>
<dbReference type="RefSeq" id="WP_124872568.1">
    <property type="nucleotide sequence ID" value="NZ_CP034183.1"/>
</dbReference>
<dbReference type="AlphaFoldDB" id="A0A3G8YFK3"/>
<protein>
    <submittedName>
        <fullName evidence="1">Uncharacterized protein</fullName>
    </submittedName>
</protein>
<dbReference type="KEGG" id="dph:EHF33_13570"/>
<reference evidence="1 2" key="1">
    <citation type="submission" date="2018-11" db="EMBL/GenBank/DDBJ databases">
        <title>Deinococcus shelandsis sp. nov., isolated from South Shetland Islands soil of Antarctica.</title>
        <authorList>
            <person name="Tian J."/>
        </authorList>
    </citation>
    <scope>NUCLEOTIDE SEQUENCE [LARGE SCALE GENOMIC DNA]</scope>
    <source>
        <strain evidence="1 2">S14-83T</strain>
    </source>
</reference>
<evidence type="ECO:0000313" key="1">
    <source>
        <dbReference type="EMBL" id="AZI43650.1"/>
    </source>
</evidence>
<dbReference type="EMBL" id="CP034183">
    <property type="protein sequence ID" value="AZI43650.1"/>
    <property type="molecule type" value="Genomic_DNA"/>
</dbReference>
<evidence type="ECO:0000313" key="2">
    <source>
        <dbReference type="Proteomes" id="UP000276417"/>
    </source>
</evidence>
<gene>
    <name evidence="1" type="ORF">EHF33_13570</name>
</gene>
<keyword evidence="2" id="KW-1185">Reference proteome</keyword>
<proteinExistence type="predicted"/>
<accession>A0A3G8YFK3</accession>
<dbReference type="OrthoDB" id="73866at2"/>
<name>A0A3G8YFK3_9DEIO</name>
<organism evidence="1 2">
    <name type="scientific">Deinococcus psychrotolerans</name>
    <dbReference type="NCBI Taxonomy" id="2489213"/>
    <lineage>
        <taxon>Bacteria</taxon>
        <taxon>Thermotogati</taxon>
        <taxon>Deinococcota</taxon>
        <taxon>Deinococci</taxon>
        <taxon>Deinococcales</taxon>
        <taxon>Deinococcaceae</taxon>
        <taxon>Deinococcus</taxon>
    </lineage>
</organism>
<dbReference type="Proteomes" id="UP000276417">
    <property type="component" value="Chromosome 1"/>
</dbReference>